<reference evidence="2 3" key="1">
    <citation type="submission" date="2016-03" db="EMBL/GenBank/DDBJ databases">
        <authorList>
            <person name="Ploux O."/>
        </authorList>
    </citation>
    <scope>NUCLEOTIDE SEQUENCE [LARGE SCALE GENOMIC DNA]</scope>
    <source>
        <strain evidence="2 3">BER2</strain>
    </source>
</reference>
<dbReference type="OrthoDB" id="5288122at2"/>
<gene>
    <name evidence="2" type="ORF">AZI85_03570</name>
</gene>
<name>A0A150WKS9_BDEBC</name>
<dbReference type="Proteomes" id="UP000075391">
    <property type="component" value="Unassembled WGS sequence"/>
</dbReference>
<dbReference type="EMBL" id="LUKF01000012">
    <property type="protein sequence ID" value="KYG64506.1"/>
    <property type="molecule type" value="Genomic_DNA"/>
</dbReference>
<dbReference type="AlphaFoldDB" id="A0A150WKS9"/>
<dbReference type="RefSeq" id="WP_063243488.1">
    <property type="nucleotide sequence ID" value="NZ_LUKF01000012.1"/>
</dbReference>
<feature type="domain" description="Hydantoinase/oxoprolinase N-terminal" evidence="1">
    <location>
        <begin position="76"/>
        <end position="167"/>
    </location>
</feature>
<organism evidence="2 3">
    <name type="scientific">Bdellovibrio bacteriovorus</name>
    <dbReference type="NCBI Taxonomy" id="959"/>
    <lineage>
        <taxon>Bacteria</taxon>
        <taxon>Pseudomonadati</taxon>
        <taxon>Bdellovibrionota</taxon>
        <taxon>Bdellovibrionia</taxon>
        <taxon>Bdellovibrionales</taxon>
        <taxon>Pseudobdellovibrionaceae</taxon>
        <taxon>Bdellovibrio</taxon>
    </lineage>
</organism>
<protein>
    <submittedName>
        <fullName evidence="2">Hydantoin utilization protein</fullName>
    </submittedName>
</protein>
<accession>A0A150WKS9</accession>
<evidence type="ECO:0000313" key="2">
    <source>
        <dbReference type="EMBL" id="KYG64506.1"/>
    </source>
</evidence>
<dbReference type="InterPro" id="IPR008040">
    <property type="entry name" value="Hydant_A_N"/>
</dbReference>
<sequence length="455" mass="50402">MQNRFLLGVSVGESFAEYSLLSDTKPVAQKRVYLARESLKQSLSQFVSEHAGQKPTQAFVSLRLPKKLLSYELSGAVAHITTEGFEHWLHLCAKSPEQTLTSKDLLFSVRERVLANGTVEIPLDTNDLEPVVAKLQMMGCKKVCLHFLHSATHPANLQVAKNYLQEKGLEVFTPENNDNPHEVSRWNKNALNATISSVFTDRKAEIIAALDGAVTKEEIYFLNSSGKLFQEDSSQHVSSLFSAGTALGHYFGAMKKADVLYLGLEGFLLISGASWSSAWESPWGAVEVPHLKTIELGIQPTLGIALNTFGRFDFSKTQEGWEPGPMFLGRGQKPSLLDLWAENAKLTKLPGLEDRFSAQGIQRFKNSFFALSKISQTRDSDISHLTKEMQSLTLQRLAMEAYLNRQSAKLVVTGPLATVFANAFKKDSHTVIETEEFSESYATALCGHQALQESL</sequence>
<evidence type="ECO:0000313" key="3">
    <source>
        <dbReference type="Proteomes" id="UP000075391"/>
    </source>
</evidence>
<proteinExistence type="predicted"/>
<comment type="caution">
    <text evidence="2">The sequence shown here is derived from an EMBL/GenBank/DDBJ whole genome shotgun (WGS) entry which is preliminary data.</text>
</comment>
<evidence type="ECO:0000259" key="1">
    <source>
        <dbReference type="Pfam" id="PF05378"/>
    </source>
</evidence>
<dbReference type="Pfam" id="PF05378">
    <property type="entry name" value="Hydant_A_N"/>
    <property type="match status" value="1"/>
</dbReference>